<dbReference type="InterPro" id="IPR052925">
    <property type="entry name" value="Phage_Integrase-like_Recomb"/>
</dbReference>
<feature type="transmembrane region" description="Helical" evidence="3">
    <location>
        <begin position="142"/>
        <end position="160"/>
    </location>
</feature>
<keyword evidence="3" id="KW-0472">Membrane</keyword>
<organism evidence="4 5">
    <name type="scientific">Porites lobata</name>
    <dbReference type="NCBI Taxonomy" id="104759"/>
    <lineage>
        <taxon>Eukaryota</taxon>
        <taxon>Metazoa</taxon>
        <taxon>Cnidaria</taxon>
        <taxon>Anthozoa</taxon>
        <taxon>Hexacorallia</taxon>
        <taxon>Scleractinia</taxon>
        <taxon>Fungiina</taxon>
        <taxon>Poritidae</taxon>
        <taxon>Porites</taxon>
    </lineage>
</organism>
<protein>
    <recommendedName>
        <fullName evidence="6">Core-binding (CB) domain-containing protein</fullName>
    </recommendedName>
</protein>
<keyword evidence="1" id="KW-0238">DNA-binding</keyword>
<dbReference type="Proteomes" id="UP001159405">
    <property type="component" value="Unassembled WGS sequence"/>
</dbReference>
<proteinExistence type="predicted"/>
<sequence>MGTRLDVHPRDQQQLDREVTNFRRQSYAPTTKSTYMSQMRSYLSFCVYYGYQPLPAAALTLNRYAAFLARSLSASSIPAYLNAIRILHLEHGLSDPTKNNFQLASTLRGIKRVKGLTVSQKKPITPQILLAFKSHLHLDSPLHATFWAVCLVAFFLASFVRRICYAKDQQSLTHPNTCVEEISSSSMTGPSLSIDGRRPSNLVSAF</sequence>
<dbReference type="SUPFAM" id="SSF47823">
    <property type="entry name" value="lambda integrase-like, N-terminal domain"/>
    <property type="match status" value="1"/>
</dbReference>
<dbReference type="Gene3D" id="1.10.150.130">
    <property type="match status" value="1"/>
</dbReference>
<keyword evidence="3" id="KW-1133">Transmembrane helix</keyword>
<dbReference type="InterPro" id="IPR010998">
    <property type="entry name" value="Integrase_recombinase_N"/>
</dbReference>
<evidence type="ECO:0000256" key="2">
    <source>
        <dbReference type="SAM" id="MobiDB-lite"/>
    </source>
</evidence>
<dbReference type="EMBL" id="CALNXK010000021">
    <property type="protein sequence ID" value="CAH3109145.1"/>
    <property type="molecule type" value="Genomic_DNA"/>
</dbReference>
<evidence type="ECO:0008006" key="6">
    <source>
        <dbReference type="Google" id="ProtNLM"/>
    </source>
</evidence>
<dbReference type="PANTHER" id="PTHR34605:SF5">
    <property type="entry name" value="INTEGRASE_RECOMBINASE XERD HOMOLOG"/>
    <property type="match status" value="1"/>
</dbReference>
<keyword evidence="5" id="KW-1185">Reference proteome</keyword>
<dbReference type="PANTHER" id="PTHR34605">
    <property type="entry name" value="PHAGE_INTEGRASE DOMAIN-CONTAINING PROTEIN"/>
    <property type="match status" value="1"/>
</dbReference>
<reference evidence="4 5" key="1">
    <citation type="submission" date="2022-05" db="EMBL/GenBank/DDBJ databases">
        <authorList>
            <consortium name="Genoscope - CEA"/>
            <person name="William W."/>
        </authorList>
    </citation>
    <scope>NUCLEOTIDE SEQUENCE [LARGE SCALE GENOMIC DNA]</scope>
</reference>
<feature type="region of interest" description="Disordered" evidence="2">
    <location>
        <begin position="181"/>
        <end position="206"/>
    </location>
</feature>
<feature type="compositionally biased region" description="Polar residues" evidence="2">
    <location>
        <begin position="181"/>
        <end position="191"/>
    </location>
</feature>
<comment type="caution">
    <text evidence="4">The sequence shown here is derived from an EMBL/GenBank/DDBJ whole genome shotgun (WGS) entry which is preliminary data.</text>
</comment>
<evidence type="ECO:0000313" key="4">
    <source>
        <dbReference type="EMBL" id="CAH3109145.1"/>
    </source>
</evidence>
<accession>A0ABN8NH51</accession>
<keyword evidence="3" id="KW-0812">Transmembrane</keyword>
<evidence type="ECO:0000313" key="5">
    <source>
        <dbReference type="Proteomes" id="UP001159405"/>
    </source>
</evidence>
<gene>
    <name evidence="4" type="ORF">PLOB_00017613</name>
</gene>
<evidence type="ECO:0000256" key="3">
    <source>
        <dbReference type="SAM" id="Phobius"/>
    </source>
</evidence>
<name>A0ABN8NH51_9CNID</name>
<evidence type="ECO:0000256" key="1">
    <source>
        <dbReference type="ARBA" id="ARBA00023125"/>
    </source>
</evidence>